<accession>G5K0B4</accession>
<comment type="similarity">
    <text evidence="4">Belongs to the FBPase class 3 family.</text>
</comment>
<evidence type="ECO:0000313" key="6">
    <source>
        <dbReference type="Proteomes" id="UP000003330"/>
    </source>
</evidence>
<dbReference type="UniPathway" id="UPA00138"/>
<dbReference type="STRING" id="764299.STRIC_0034"/>
<dbReference type="GO" id="GO:0042132">
    <property type="term" value="F:fructose 1,6-bisphosphate 1-phosphatase activity"/>
    <property type="evidence" value="ECO:0007669"/>
    <property type="project" value="UniProtKB-UniRule"/>
</dbReference>
<dbReference type="OrthoDB" id="9779903at2"/>
<comment type="pathway">
    <text evidence="4">Carbohydrate biosynthesis; gluconeogenesis.</text>
</comment>
<dbReference type="InterPro" id="IPR009164">
    <property type="entry name" value="FBPtase_class3"/>
</dbReference>
<evidence type="ECO:0000256" key="1">
    <source>
        <dbReference type="ARBA" id="ARBA00022801"/>
    </source>
</evidence>
<comment type="cofactor">
    <cofactor evidence="4">
        <name>Mn(2+)</name>
        <dbReference type="ChEBI" id="CHEBI:29035"/>
    </cofactor>
</comment>
<keyword evidence="2 4" id="KW-0464">Manganese</keyword>
<dbReference type="GO" id="GO:0006094">
    <property type="term" value="P:gluconeogenesis"/>
    <property type="evidence" value="ECO:0007669"/>
    <property type="project" value="UniProtKB-UniRule"/>
</dbReference>
<comment type="caution">
    <text evidence="5">The sequence shown here is derived from an EMBL/GenBank/DDBJ whole genome shotgun (WGS) entry which is preliminary data.</text>
</comment>
<evidence type="ECO:0000256" key="2">
    <source>
        <dbReference type="ARBA" id="ARBA00023211"/>
    </source>
</evidence>
<organism evidence="5 6">
    <name type="scientific">Streptococcus ictaluri 707-05</name>
    <dbReference type="NCBI Taxonomy" id="764299"/>
    <lineage>
        <taxon>Bacteria</taxon>
        <taxon>Bacillati</taxon>
        <taxon>Bacillota</taxon>
        <taxon>Bacilli</taxon>
        <taxon>Lactobacillales</taxon>
        <taxon>Streptococcaceae</taxon>
        <taxon>Streptococcus</taxon>
    </lineage>
</organism>
<comment type="catalytic activity">
    <reaction evidence="4">
        <text>beta-D-fructose 1,6-bisphosphate + H2O = beta-D-fructose 6-phosphate + phosphate</text>
        <dbReference type="Rhea" id="RHEA:11064"/>
        <dbReference type="ChEBI" id="CHEBI:15377"/>
        <dbReference type="ChEBI" id="CHEBI:32966"/>
        <dbReference type="ChEBI" id="CHEBI:43474"/>
        <dbReference type="ChEBI" id="CHEBI:57634"/>
        <dbReference type="EC" id="3.1.3.11"/>
    </reaction>
</comment>
<sequence length="637" mass="74030">MSKYYQLLKEKFPSKSSLITEMINLEAICHLRKGTEHFLSDLHGEYQAFDYLLRNGSGTIKKKVQECFPDKKQTETDLLCQYIYYPAEKIKSQTQMSQQELEAELRYFLPDLLQLVKYIGGKYTRSTVRKWLPSDYAYIMEELLTEEQPDKNKENYYHAIIKKVCELKQLENLFIAFASLIQNLTIDYLHVVGDIYDRGKYPDLILDKLMTFKNIDIQWGNHDITWMGAVSGSFVCMVNVIRIAARYNSIALIEDRYGINLRRLIDYSQNYFTPKAAFDPILDGEVIAKEEKNILNCLQQATAILQFKLENHLIKRRPDFDMEASNLLTAINPDDKTIEIEGKKYELIDFPYDLINWQDPGALSSEESQLLQDLMFRFQQSERLLSHVDFLFSKGAIYQVSNNHLLFHGCIPMHSNGDFKSIHLNGHFLSGKALMDFYDEQVRQAYKEPDKHDDFATDLFWYLWCGEGSSLFGKKRMTTFERYYIKDKASHKEIKSPYYSLREEVAVCDRLLQEFGLDSKGHIVNGHTPVQEKSGEIPIKADGKMLIIDGGLAKGYQKKTGIAGYTLISNSYGLELIAHKPFSSVEDVLKGKCDIIFIKRLVEEVDERTLVKETDNGRRLLKEIDDLHFLYQHFEDY</sequence>
<dbReference type="AlphaFoldDB" id="G5K0B4"/>
<dbReference type="EC" id="3.1.3.11" evidence="4"/>
<evidence type="ECO:0000256" key="4">
    <source>
        <dbReference type="HAMAP-Rule" id="MF_01854"/>
    </source>
</evidence>
<dbReference type="SUPFAM" id="SSF56300">
    <property type="entry name" value="Metallo-dependent phosphatases"/>
    <property type="match status" value="1"/>
</dbReference>
<evidence type="ECO:0000256" key="3">
    <source>
        <dbReference type="ARBA" id="ARBA00023277"/>
    </source>
</evidence>
<proteinExistence type="inferred from homology"/>
<dbReference type="HAMAP" id="MF_01854">
    <property type="entry name" value="FBPase_class3"/>
    <property type="match status" value="1"/>
</dbReference>
<keyword evidence="6" id="KW-1185">Reference proteome</keyword>
<gene>
    <name evidence="4" type="primary">fbp</name>
    <name evidence="5" type="ORF">STRIC_0034</name>
</gene>
<keyword evidence="1 4" id="KW-0378">Hydrolase</keyword>
<dbReference type="Proteomes" id="UP000003330">
    <property type="component" value="Unassembled WGS sequence"/>
</dbReference>
<evidence type="ECO:0000313" key="5">
    <source>
        <dbReference type="EMBL" id="EHI70601.1"/>
    </source>
</evidence>
<dbReference type="EMBL" id="AEUX02000002">
    <property type="protein sequence ID" value="EHI70601.1"/>
    <property type="molecule type" value="Genomic_DNA"/>
</dbReference>
<keyword evidence="3 4" id="KW-0119">Carbohydrate metabolism</keyword>
<dbReference type="InterPro" id="IPR029052">
    <property type="entry name" value="Metallo-depent_PP-like"/>
</dbReference>
<reference evidence="5 6" key="1">
    <citation type="journal article" date="2014" name="Int. J. Syst. Evol. Microbiol.">
        <title>Phylogenomics and the dynamic genome evolution of the genus Streptococcus.</title>
        <authorList>
            <consortium name="The Broad Institute Genome Sequencing Platform"/>
            <person name="Richards V.P."/>
            <person name="Palmer S.R."/>
            <person name="Pavinski Bitar P.D."/>
            <person name="Qin X."/>
            <person name="Weinstock G.M."/>
            <person name="Highlander S.K."/>
            <person name="Town C.D."/>
            <person name="Burne R.A."/>
            <person name="Stanhope M.J."/>
        </authorList>
    </citation>
    <scope>NUCLEOTIDE SEQUENCE [LARGE SCALE GENOMIC DNA]</scope>
    <source>
        <strain evidence="5 6">707-05</strain>
    </source>
</reference>
<dbReference type="RefSeq" id="WP_008087432.1">
    <property type="nucleotide sequence ID" value="NZ_AEUX02000002.1"/>
</dbReference>
<name>G5K0B4_9STRE</name>
<dbReference type="Gene3D" id="3.60.21.10">
    <property type="match status" value="1"/>
</dbReference>
<protein>
    <recommendedName>
        <fullName evidence="4">Fructose-1,6-bisphosphatase class 3</fullName>
        <shortName evidence="4">FBPase class 3</shortName>
        <ecNumber evidence="4">3.1.3.11</ecNumber>
    </recommendedName>
    <alternativeName>
        <fullName evidence="4">D-fructose-1,6-bisphosphate 1-phosphohydrolase class 3</fullName>
    </alternativeName>
</protein>
<dbReference type="eggNOG" id="COG3855">
    <property type="taxonomic scope" value="Bacteria"/>
</dbReference>
<dbReference type="PIRSF" id="PIRSF000906">
    <property type="entry name" value="FBPtase_Bacill"/>
    <property type="match status" value="1"/>
</dbReference>
<dbReference type="Pfam" id="PF06874">
    <property type="entry name" value="FBPase_2"/>
    <property type="match status" value="1"/>
</dbReference>